<keyword evidence="4" id="KW-1185">Reference proteome</keyword>
<comment type="caution">
    <text evidence="3">The sequence shown here is derived from an EMBL/GenBank/DDBJ whole genome shotgun (WGS) entry which is preliminary data.</text>
</comment>
<dbReference type="InterPro" id="IPR051199">
    <property type="entry name" value="LPS_LOS_Heptosyltrfase"/>
</dbReference>
<dbReference type="RefSeq" id="WP_106171475.1">
    <property type="nucleotide sequence ID" value="NZ_JAVKZF010000002.1"/>
</dbReference>
<dbReference type="GO" id="GO:0008713">
    <property type="term" value="F:ADP-heptose-lipopolysaccharide heptosyltransferase activity"/>
    <property type="evidence" value="ECO:0007669"/>
    <property type="project" value="TreeGrafter"/>
</dbReference>
<dbReference type="SUPFAM" id="SSF53756">
    <property type="entry name" value="UDP-Glycosyltransferase/glycogen phosphorylase"/>
    <property type="match status" value="1"/>
</dbReference>
<dbReference type="PANTHER" id="PTHR30160:SF1">
    <property type="entry name" value="LIPOPOLYSACCHARIDE 1,2-N-ACETYLGLUCOSAMINETRANSFERASE-RELATED"/>
    <property type="match status" value="1"/>
</dbReference>
<dbReference type="Pfam" id="PF01075">
    <property type="entry name" value="Glyco_transf_9"/>
    <property type="match status" value="1"/>
</dbReference>
<dbReference type="GO" id="GO:0009244">
    <property type="term" value="P:lipopolysaccharide core region biosynthetic process"/>
    <property type="evidence" value="ECO:0007669"/>
    <property type="project" value="TreeGrafter"/>
</dbReference>
<evidence type="ECO:0000313" key="4">
    <source>
        <dbReference type="Proteomes" id="UP000282574"/>
    </source>
</evidence>
<accession>A0AB37UKC4</accession>
<gene>
    <name evidence="3" type="ORF">DSM107010_28160</name>
</gene>
<keyword evidence="1" id="KW-0328">Glycosyltransferase</keyword>
<dbReference type="PANTHER" id="PTHR30160">
    <property type="entry name" value="TETRAACYLDISACCHARIDE 4'-KINASE-RELATED"/>
    <property type="match status" value="1"/>
</dbReference>
<sequence length="342" mass="37750">MSYSHRLPKVSQVAIARCLPGLGDLLCIVPALRALRAALPEARMTLIGLPNAQSFVKRFNCYIDAWLEFPGYPGIPEGWRSPQHTQAFLTQVQAQAFDLVIQMHGSGIVSNSFVVLLGAKLNAGFFLPGYYCPDPEWFLPYPDREAEVRRHLRLMAFLDIPLQGEQLEFPLWESDWWELQQISAVHDLQSQHYICIHPGASISNRRWSPRQFALVADALAQQGYAIVLTGTVAETGLTEAVAEAMNTPAINLAGRTSLGALGALLKQAALLVCNDTGVSHLASALQVKSVVIFSNSDPDRWRPLDRDRHRIVFASNEGAIASVLTQAKDLLQQEVSKSKVKS</sequence>
<reference evidence="3 4" key="1">
    <citation type="journal article" date="2019" name="Genome Biol. Evol.">
        <title>Day and night: Metabolic profiles and evolutionary relationships of six axenic non-marine cyanobacteria.</title>
        <authorList>
            <person name="Will S.E."/>
            <person name="Henke P."/>
            <person name="Boedeker C."/>
            <person name="Huang S."/>
            <person name="Brinkmann H."/>
            <person name="Rohde M."/>
            <person name="Jarek M."/>
            <person name="Friedl T."/>
            <person name="Seufert S."/>
            <person name="Schumacher M."/>
            <person name="Overmann J."/>
            <person name="Neumann-Schaal M."/>
            <person name="Petersen J."/>
        </authorList>
    </citation>
    <scope>NUCLEOTIDE SEQUENCE [LARGE SCALE GENOMIC DNA]</scope>
    <source>
        <strain evidence="3 4">SAG 39.79</strain>
    </source>
</reference>
<dbReference type="Gene3D" id="3.40.50.2000">
    <property type="entry name" value="Glycogen Phosphorylase B"/>
    <property type="match status" value="2"/>
</dbReference>
<name>A0AB37UKC4_9CYAN</name>
<evidence type="ECO:0000256" key="1">
    <source>
        <dbReference type="ARBA" id="ARBA00022676"/>
    </source>
</evidence>
<evidence type="ECO:0000313" key="3">
    <source>
        <dbReference type="EMBL" id="RUT11810.1"/>
    </source>
</evidence>
<organism evidence="3 4">
    <name type="scientific">Chroococcidiopsis cubana SAG 39.79</name>
    <dbReference type="NCBI Taxonomy" id="388085"/>
    <lineage>
        <taxon>Bacteria</taxon>
        <taxon>Bacillati</taxon>
        <taxon>Cyanobacteriota</taxon>
        <taxon>Cyanophyceae</taxon>
        <taxon>Chroococcidiopsidales</taxon>
        <taxon>Chroococcidiopsidaceae</taxon>
        <taxon>Chroococcidiopsis</taxon>
    </lineage>
</organism>
<dbReference type="EMBL" id="RSCK01000020">
    <property type="protein sequence ID" value="RUT11810.1"/>
    <property type="molecule type" value="Genomic_DNA"/>
</dbReference>
<dbReference type="Proteomes" id="UP000282574">
    <property type="component" value="Unassembled WGS sequence"/>
</dbReference>
<dbReference type="AlphaFoldDB" id="A0AB37UKC4"/>
<dbReference type="GO" id="GO:0005829">
    <property type="term" value="C:cytosol"/>
    <property type="evidence" value="ECO:0007669"/>
    <property type="project" value="TreeGrafter"/>
</dbReference>
<proteinExistence type="predicted"/>
<keyword evidence="2" id="KW-0808">Transferase</keyword>
<dbReference type="InterPro" id="IPR002201">
    <property type="entry name" value="Glyco_trans_9"/>
</dbReference>
<dbReference type="CDD" id="cd03789">
    <property type="entry name" value="GT9_LPS_heptosyltransferase"/>
    <property type="match status" value="1"/>
</dbReference>
<evidence type="ECO:0000256" key="2">
    <source>
        <dbReference type="ARBA" id="ARBA00022679"/>
    </source>
</evidence>
<protein>
    <submittedName>
        <fullName evidence="3">LPS biosynthesis-related glycosyltransferase</fullName>
    </submittedName>
</protein>